<dbReference type="InterPro" id="IPR039659">
    <property type="entry name" value="SPT5"/>
</dbReference>
<dbReference type="InterPro" id="IPR017071">
    <property type="entry name" value="TF_Spt5_eukaryote"/>
</dbReference>
<dbReference type="PANTHER" id="PTHR11125">
    <property type="entry name" value="SUPPRESSOR OF TY 5"/>
    <property type="match status" value="1"/>
</dbReference>
<gene>
    <name evidence="15" type="ORF">M0812_07952</name>
</gene>
<evidence type="ECO:0000256" key="7">
    <source>
        <dbReference type="ARBA" id="ARBA00023015"/>
    </source>
</evidence>
<dbReference type="GO" id="GO:0006368">
    <property type="term" value="P:transcription elongation by RNA polymerase II"/>
    <property type="evidence" value="ECO:0007669"/>
    <property type="project" value="TreeGrafter"/>
</dbReference>
<evidence type="ECO:0000313" key="15">
    <source>
        <dbReference type="EMBL" id="KAJ3446956.1"/>
    </source>
</evidence>
<evidence type="ECO:0000256" key="12">
    <source>
        <dbReference type="SAM" id="MobiDB-lite"/>
    </source>
</evidence>
<dbReference type="InterPro" id="IPR036735">
    <property type="entry name" value="NGN_dom_sf"/>
</dbReference>
<dbReference type="SMART" id="SM00738">
    <property type="entry name" value="NGN"/>
    <property type="match status" value="1"/>
</dbReference>
<feature type="domain" description="KOW" evidence="14">
    <location>
        <begin position="1147"/>
        <end position="1174"/>
    </location>
</feature>
<evidence type="ECO:0000256" key="11">
    <source>
        <dbReference type="PIRNR" id="PIRNR036945"/>
    </source>
</evidence>
<dbReference type="InterPro" id="IPR041978">
    <property type="entry name" value="KOW_Spt5_5"/>
</dbReference>
<feature type="compositionally biased region" description="Low complexity" evidence="12">
    <location>
        <begin position="381"/>
        <end position="394"/>
    </location>
</feature>
<comment type="caution">
    <text evidence="15">The sequence shown here is derived from an EMBL/GenBank/DDBJ whole genome shotgun (WGS) entry which is preliminary data.</text>
</comment>
<dbReference type="Gene3D" id="3.30.70.940">
    <property type="entry name" value="NusG, N-terminal domain"/>
    <property type="match status" value="1"/>
</dbReference>
<protein>
    <recommendedName>
        <fullName evidence="3 11">Transcription elongation factor SPT5</fullName>
    </recommendedName>
</protein>
<evidence type="ECO:0000313" key="16">
    <source>
        <dbReference type="Proteomes" id="UP001146793"/>
    </source>
</evidence>
<dbReference type="InterPro" id="IPR057934">
    <property type="entry name" value="KOW_Spt5_7"/>
</dbReference>
<organism evidence="15 16">
    <name type="scientific">Anaeramoeba flamelloides</name>
    <dbReference type="NCBI Taxonomy" id="1746091"/>
    <lineage>
        <taxon>Eukaryota</taxon>
        <taxon>Metamonada</taxon>
        <taxon>Anaeramoebidae</taxon>
        <taxon>Anaeramoeba</taxon>
    </lineage>
</organism>
<dbReference type="FunFam" id="3.30.70.940:FF:000005">
    <property type="entry name" value="Transcription elongation factor SPT5"/>
    <property type="match status" value="1"/>
</dbReference>
<dbReference type="Pfam" id="PF23290">
    <property type="entry name" value="KOW5_SPT5"/>
    <property type="match status" value="1"/>
</dbReference>
<dbReference type="InterPro" id="IPR041973">
    <property type="entry name" value="KOW_Spt5_1"/>
</dbReference>
<dbReference type="Pfam" id="PF23291">
    <property type="entry name" value="KOW4_SPT5"/>
    <property type="match status" value="1"/>
</dbReference>
<dbReference type="InterPro" id="IPR041980">
    <property type="entry name" value="KOW_Spt5_6_metazoa"/>
</dbReference>
<dbReference type="InterPro" id="IPR005824">
    <property type="entry name" value="KOW"/>
</dbReference>
<evidence type="ECO:0000256" key="2">
    <source>
        <dbReference type="ARBA" id="ARBA00006956"/>
    </source>
</evidence>
<evidence type="ECO:0000256" key="1">
    <source>
        <dbReference type="ARBA" id="ARBA00004123"/>
    </source>
</evidence>
<evidence type="ECO:0000256" key="10">
    <source>
        <dbReference type="ARBA" id="ARBA00023242"/>
    </source>
</evidence>
<evidence type="ECO:0000256" key="9">
    <source>
        <dbReference type="ARBA" id="ARBA00023163"/>
    </source>
</evidence>
<dbReference type="Pfam" id="PF23284">
    <property type="entry name" value="KOW2_Spt5"/>
    <property type="match status" value="1"/>
</dbReference>
<dbReference type="InterPro" id="IPR006645">
    <property type="entry name" value="NGN-like_dom"/>
</dbReference>
<keyword evidence="15" id="KW-0251">Elongation factor</keyword>
<feature type="region of interest" description="Disordered" evidence="12">
    <location>
        <begin position="476"/>
        <end position="560"/>
    </location>
</feature>
<feature type="region of interest" description="Disordered" evidence="12">
    <location>
        <begin position="940"/>
        <end position="984"/>
    </location>
</feature>
<dbReference type="SUPFAM" id="SSF50104">
    <property type="entry name" value="Translation proteins SH3-like domain"/>
    <property type="match status" value="1"/>
</dbReference>
<feature type="region of interest" description="Disordered" evidence="12">
    <location>
        <begin position="1"/>
        <end position="156"/>
    </location>
</feature>
<dbReference type="Pfam" id="PF23042">
    <property type="entry name" value="KOW1_SPT5"/>
    <property type="match status" value="2"/>
</dbReference>
<dbReference type="InterPro" id="IPR039385">
    <property type="entry name" value="NGN_Euk"/>
</dbReference>
<feature type="domain" description="KOW" evidence="14">
    <location>
        <begin position="743"/>
        <end position="770"/>
    </location>
</feature>
<dbReference type="SMART" id="SM00739">
    <property type="entry name" value="KOW"/>
    <property type="match status" value="5"/>
</dbReference>
<dbReference type="CDD" id="cd06085">
    <property type="entry name" value="KOW_Spt5_5"/>
    <property type="match status" value="1"/>
</dbReference>
<dbReference type="PIRSF" id="PIRSF036945">
    <property type="entry name" value="Spt5"/>
    <property type="match status" value="1"/>
</dbReference>
<dbReference type="Pfam" id="PF03439">
    <property type="entry name" value="Spt5-NGN"/>
    <property type="match status" value="1"/>
</dbReference>
<feature type="region of interest" description="Disordered" evidence="12">
    <location>
        <begin position="1012"/>
        <end position="1067"/>
    </location>
</feature>
<proteinExistence type="inferred from homology"/>
<name>A0AAV7ZY60_9EUKA</name>
<dbReference type="CDD" id="cd06083">
    <property type="entry name" value="KOW_Spt5_3"/>
    <property type="match status" value="1"/>
</dbReference>
<dbReference type="GO" id="GO:0003729">
    <property type="term" value="F:mRNA binding"/>
    <property type="evidence" value="ECO:0007669"/>
    <property type="project" value="TreeGrafter"/>
</dbReference>
<keyword evidence="6" id="KW-0677">Repeat</keyword>
<dbReference type="CDD" id="cd09888">
    <property type="entry name" value="NGN_Euk"/>
    <property type="match status" value="1"/>
</dbReference>
<keyword evidence="15" id="KW-0648">Protein biosynthesis</keyword>
<feature type="domain" description="KOW" evidence="14">
    <location>
        <begin position="316"/>
        <end position="343"/>
    </location>
</feature>
<dbReference type="CDD" id="cd06084">
    <property type="entry name" value="KOW_Spt5_4"/>
    <property type="match status" value="1"/>
</dbReference>
<feature type="domain" description="KOW" evidence="14">
    <location>
        <begin position="621"/>
        <end position="648"/>
    </location>
</feature>
<dbReference type="Gene3D" id="2.30.30.30">
    <property type="match status" value="3"/>
</dbReference>
<feature type="compositionally biased region" description="Basic residues" evidence="12">
    <location>
        <begin position="88"/>
        <end position="105"/>
    </location>
</feature>
<feature type="compositionally biased region" description="Low complexity" evidence="12">
    <location>
        <begin position="1021"/>
        <end position="1032"/>
    </location>
</feature>
<feature type="region of interest" description="Disordered" evidence="12">
    <location>
        <begin position="366"/>
        <end position="412"/>
    </location>
</feature>
<feature type="compositionally biased region" description="Polar residues" evidence="12">
    <location>
        <begin position="146"/>
        <end position="156"/>
    </location>
</feature>
<feature type="compositionally biased region" description="Acidic residues" evidence="12">
    <location>
        <begin position="110"/>
        <end position="128"/>
    </location>
</feature>
<dbReference type="Pfam" id="PF23037">
    <property type="entry name" value="KOWx_SPT5"/>
    <property type="match status" value="1"/>
</dbReference>
<evidence type="ECO:0000259" key="13">
    <source>
        <dbReference type="SMART" id="SM00738"/>
    </source>
</evidence>
<feature type="compositionally biased region" description="Acidic residues" evidence="12">
    <location>
        <begin position="502"/>
        <end position="532"/>
    </location>
</feature>
<reference evidence="15" key="1">
    <citation type="submission" date="2022-08" db="EMBL/GenBank/DDBJ databases">
        <title>Novel sulphate-reducing endosymbionts in the free-living metamonad Anaeramoeba.</title>
        <authorList>
            <person name="Jerlstrom-Hultqvist J."/>
            <person name="Cepicka I."/>
            <person name="Gallot-Lavallee L."/>
            <person name="Salas-Leiva D."/>
            <person name="Curtis B.A."/>
            <person name="Zahonova K."/>
            <person name="Pipaliya S."/>
            <person name="Dacks J."/>
            <person name="Roger A.J."/>
        </authorList>
    </citation>
    <scope>NUCLEOTIDE SEQUENCE</scope>
    <source>
        <strain evidence="15">Busselton2</strain>
    </source>
</reference>
<keyword evidence="10 11" id="KW-0539">Nucleus</keyword>
<evidence type="ECO:0000256" key="8">
    <source>
        <dbReference type="ARBA" id="ARBA00023159"/>
    </source>
</evidence>
<dbReference type="CDD" id="cd06082">
    <property type="entry name" value="KOW_Spt5_2"/>
    <property type="match status" value="1"/>
</dbReference>
<dbReference type="GO" id="GO:0032784">
    <property type="term" value="P:regulation of DNA-templated transcription elongation"/>
    <property type="evidence" value="ECO:0007669"/>
    <property type="project" value="InterPro"/>
</dbReference>
<dbReference type="InterPro" id="IPR041975">
    <property type="entry name" value="KOW_Spt5_2"/>
</dbReference>
<comment type="subcellular location">
    <subcellularLocation>
        <location evidence="1 11">Nucleus</location>
    </subcellularLocation>
</comment>
<evidence type="ECO:0000256" key="4">
    <source>
        <dbReference type="ARBA" id="ARBA00022491"/>
    </source>
</evidence>
<keyword evidence="5" id="KW-0597">Phosphoprotein</keyword>
<dbReference type="CDD" id="cd06081">
    <property type="entry name" value="KOW_Spt5_1"/>
    <property type="match status" value="1"/>
</dbReference>
<dbReference type="EMBL" id="JANTQA010000018">
    <property type="protein sequence ID" value="KAJ3446956.1"/>
    <property type="molecule type" value="Genomic_DNA"/>
</dbReference>
<dbReference type="InterPro" id="IPR057936">
    <property type="entry name" value="KOWx_Spt5"/>
</dbReference>
<keyword evidence="8" id="KW-0010">Activator</keyword>
<dbReference type="GO" id="GO:0003746">
    <property type="term" value="F:translation elongation factor activity"/>
    <property type="evidence" value="ECO:0007669"/>
    <property type="project" value="UniProtKB-KW"/>
</dbReference>
<feature type="compositionally biased region" description="Polar residues" evidence="12">
    <location>
        <begin position="943"/>
        <end position="984"/>
    </location>
</feature>
<evidence type="ECO:0000256" key="3">
    <source>
        <dbReference type="ARBA" id="ARBA00020181"/>
    </source>
</evidence>
<keyword evidence="9 11" id="KW-0804">Transcription</keyword>
<dbReference type="InterPro" id="IPR008991">
    <property type="entry name" value="Translation_prot_SH3-like_sf"/>
</dbReference>
<dbReference type="Pfam" id="PF23287">
    <property type="entry name" value="KOW7_SPT5"/>
    <property type="match status" value="1"/>
</dbReference>
<comment type="similarity">
    <text evidence="2 11">Belongs to the SPT5 family.</text>
</comment>
<evidence type="ECO:0000256" key="5">
    <source>
        <dbReference type="ARBA" id="ARBA00022553"/>
    </source>
</evidence>
<feature type="domain" description="KOW" evidence="14">
    <location>
        <begin position="569"/>
        <end position="596"/>
    </location>
</feature>
<keyword evidence="7" id="KW-0805">Transcription regulation</keyword>
<dbReference type="InterPro" id="IPR014722">
    <property type="entry name" value="Rib_uL2_dom2"/>
</dbReference>
<feature type="compositionally biased region" description="Polar residues" evidence="12">
    <location>
        <begin position="1033"/>
        <end position="1063"/>
    </location>
</feature>
<feature type="compositionally biased region" description="Basic residues" evidence="12">
    <location>
        <begin position="45"/>
        <end position="59"/>
    </location>
</feature>
<dbReference type="Proteomes" id="UP001146793">
    <property type="component" value="Unassembled WGS sequence"/>
</dbReference>
<accession>A0AAV7ZY60</accession>
<dbReference type="AlphaFoldDB" id="A0AAV7ZY60"/>
<dbReference type="InterPro" id="IPR041977">
    <property type="entry name" value="KOW_Spt5_4"/>
</dbReference>
<dbReference type="InterPro" id="IPR041976">
    <property type="entry name" value="KOW_Spt5_3"/>
</dbReference>
<dbReference type="GO" id="GO:0006357">
    <property type="term" value="P:regulation of transcription by RNA polymerase II"/>
    <property type="evidence" value="ECO:0007669"/>
    <property type="project" value="InterPro"/>
</dbReference>
<feature type="compositionally biased region" description="Acidic residues" evidence="12">
    <location>
        <begin position="68"/>
        <end position="84"/>
    </location>
</feature>
<sequence length="1197" mass="134872">MSKVQDSDSGSGYEGSSDDESDSYKNGGLENFIASEDSDEEYSRKSKKNKKKREKRKKSTASFLLDDIASEDEDEEDEEFEEEYLQSKSKRGKKKGKGNLRRSKRSVTLQDDEALEGDFDEENDDDFDPYQRGDEKRKRRGEGAGSSSMLRESQRTTAFDSYINRLENKNEDELREEYESKFGNYMKEARDERIRSSQSSHYMGSGRMDKINQRSLLPTVNDPRLWVIKCKPGKEWSIVTELMQKSFNLQDTEKPLLIKSALCLSSLKGYVYVEATRESHVQEAIQGMTFINHFKLALVPIEEMVTVVTVKQKTTVIKKGNWVRIKRGLYKGDLAQVVVPDINGTHVKVKLIPRIDLTKLTDNDLNSKSKENTVTSDEFGGNEQSNEDNNNNSGGRKRKKKQGRPQQKAFDATEVRSLNGIVESKLDGYDEYHVWNGNWFKEGYLYKKMSIKSVSLADVKPRIEEIEQFRAILQENNKNKKKRRQRRRQKRQRAKDSNGNYLDDDLENLSGDEDSLSDDSMDEDDDNYDKEDEGNLRGIRRLSGGSGKNKEETDPIKMLGPLLGNRQKSFEKGDKIRVIEGDLRNLLGTVEYVEDENVFIKPDHKLLTDLLPVPISQLSKHFDLGTQIKVIDGARKGETGIILAIDGEYAIFFSDSSDEEAKVFINDIQITKQISSGTDTLGQYSMFDLVDLDAQTVGVITKVETDSFKVMDNLGNVRSIKLAEMGQKRNRRGGICVDMANQPIHTNDTVKIVEQRYRGRQARVKHIYRSFVFLHARDILENNGIIVTRSKNVQLVGGLKTREIELLQKQPLPLTMRSRFGKGTRRRKGRNRDEWIGKSVIIQKGPKKGYAGFVIDANELKLRIELHTNAKVINVPRSNVIEPETKTSYGSGYSYTDSNTAYTDSKTPIWDVKTPIHDGSSTPFYDGSMTPMRGFDTPMTGPTPISTPLNSSTGNTLSGMSMNLSGTGQTSTNSGIKSTPRSEDIWNTTQNSSIQIPESPWQTSTTNVSQNLSFTPVNDYPQTPQTSTPNQTFGGTSLSSGQNQVFEPSTPSVNTPKSGTTPFYENHPTTTTPYTQGFTPSTPMTPFVQNTNQSWLTPGIEVKVNTNEGQAQIGIIRSVLSDGNCQIFLTDRNEMVSVQGNNLQPQVPQKNDKIRVIDGLMKGKVGNLMQIDQSQGIVQIDSEFKIIELSYLAKLVD</sequence>
<dbReference type="InterPro" id="IPR005100">
    <property type="entry name" value="NGN-domain"/>
</dbReference>
<evidence type="ECO:0000259" key="14">
    <source>
        <dbReference type="SMART" id="SM00739"/>
    </source>
</evidence>
<evidence type="ECO:0000256" key="6">
    <source>
        <dbReference type="ARBA" id="ARBA00022737"/>
    </source>
</evidence>
<dbReference type="GO" id="GO:0032044">
    <property type="term" value="C:DSIF complex"/>
    <property type="evidence" value="ECO:0007669"/>
    <property type="project" value="TreeGrafter"/>
</dbReference>
<dbReference type="Pfam" id="PF23288">
    <property type="entry name" value="KOW6_SPT5"/>
    <property type="match status" value="1"/>
</dbReference>
<keyword evidence="4" id="KW-0678">Repressor</keyword>
<dbReference type="PANTHER" id="PTHR11125:SF7">
    <property type="entry name" value="TRANSCRIPTION ELONGATION FACTOR SPT5"/>
    <property type="match status" value="1"/>
</dbReference>
<feature type="domain" description="NusG-like N-terminal" evidence="13">
    <location>
        <begin position="222"/>
        <end position="311"/>
    </location>
</feature>
<feature type="compositionally biased region" description="Basic residues" evidence="12">
    <location>
        <begin position="479"/>
        <end position="493"/>
    </location>
</feature>